<dbReference type="Proteomes" id="UP000316008">
    <property type="component" value="Unassembled WGS sequence"/>
</dbReference>
<gene>
    <name evidence="2" type="ORF">FO442_11185</name>
</gene>
<accession>A0A556MQU3</accession>
<dbReference type="EMBL" id="VLPL01000005">
    <property type="protein sequence ID" value="TSJ42324.1"/>
    <property type="molecule type" value="Genomic_DNA"/>
</dbReference>
<reference evidence="2 3" key="1">
    <citation type="submission" date="2019-07" db="EMBL/GenBank/DDBJ databases">
        <authorList>
            <person name="Huq M.A."/>
        </authorList>
    </citation>
    <scope>NUCLEOTIDE SEQUENCE [LARGE SCALE GENOMIC DNA]</scope>
    <source>
        <strain evidence="2 3">MAH-3</strain>
    </source>
</reference>
<evidence type="ECO:0008006" key="4">
    <source>
        <dbReference type="Google" id="ProtNLM"/>
    </source>
</evidence>
<protein>
    <recommendedName>
        <fullName evidence="4">Outer membrane beta-barrel protein</fullName>
    </recommendedName>
</protein>
<organism evidence="2 3">
    <name type="scientific">Fluviicola chungangensis</name>
    <dbReference type="NCBI Taxonomy" id="2597671"/>
    <lineage>
        <taxon>Bacteria</taxon>
        <taxon>Pseudomonadati</taxon>
        <taxon>Bacteroidota</taxon>
        <taxon>Flavobacteriia</taxon>
        <taxon>Flavobacteriales</taxon>
        <taxon>Crocinitomicaceae</taxon>
        <taxon>Fluviicola</taxon>
    </lineage>
</organism>
<feature type="chain" id="PRO_5022162837" description="Outer membrane beta-barrel protein" evidence="1">
    <location>
        <begin position="22"/>
        <end position="296"/>
    </location>
</feature>
<dbReference type="RefSeq" id="WP_144333279.1">
    <property type="nucleotide sequence ID" value="NZ_VLPL01000005.1"/>
</dbReference>
<evidence type="ECO:0000313" key="3">
    <source>
        <dbReference type="Proteomes" id="UP000316008"/>
    </source>
</evidence>
<comment type="caution">
    <text evidence="2">The sequence shown here is derived from an EMBL/GenBank/DDBJ whole genome shotgun (WGS) entry which is preliminary data.</text>
</comment>
<name>A0A556MQU3_9FLAO</name>
<evidence type="ECO:0000256" key="1">
    <source>
        <dbReference type="SAM" id="SignalP"/>
    </source>
</evidence>
<sequence>MSRIIVLFIAVSFISTVNSFAQTGKKTDVSAKKNQTTGFYGKRFTLQLGAGINHNTILKLGSYQERKLRTNAYYSNYRNQIKGDQFNYNFYGSLGIVLKERTALSLDFNYYMGNSFLQNIGRKNLYDEFGYLYATVGGYDARVKYNTIRIMPRIEIGSRGSNMPTGLVNILGLGVELSKLKSGNYKAITAYESLSYYNYESDSVSISNQNLKFVDEFAINLTLMYGLEYRVAISKNIAWNFGGYAHINIPVQAAISDFFGTFDFSGSNNDEEQKIQLSKYRFQNLFSVRTGLVIML</sequence>
<dbReference type="AlphaFoldDB" id="A0A556MQU3"/>
<evidence type="ECO:0000313" key="2">
    <source>
        <dbReference type="EMBL" id="TSJ42324.1"/>
    </source>
</evidence>
<keyword evidence="3" id="KW-1185">Reference proteome</keyword>
<feature type="signal peptide" evidence="1">
    <location>
        <begin position="1"/>
        <end position="21"/>
    </location>
</feature>
<proteinExistence type="predicted"/>
<dbReference type="OrthoDB" id="9553390at2"/>
<keyword evidence="1" id="KW-0732">Signal</keyword>